<dbReference type="InterPro" id="IPR036025">
    <property type="entry name" value="RtcB-like_sf"/>
</dbReference>
<dbReference type="GO" id="GO:0006396">
    <property type="term" value="P:RNA processing"/>
    <property type="evidence" value="ECO:0007669"/>
    <property type="project" value="InterPro"/>
</dbReference>
<dbReference type="GO" id="GO:0006281">
    <property type="term" value="P:DNA repair"/>
    <property type="evidence" value="ECO:0007669"/>
    <property type="project" value="TreeGrafter"/>
</dbReference>
<evidence type="ECO:0000256" key="4">
    <source>
        <dbReference type="ARBA" id="ARBA00022723"/>
    </source>
</evidence>
<accession>A0A8S5T031</accession>
<evidence type="ECO:0000256" key="3">
    <source>
        <dbReference type="ARBA" id="ARBA00022598"/>
    </source>
</evidence>
<dbReference type="GO" id="GO:0003909">
    <property type="term" value="F:DNA ligase activity"/>
    <property type="evidence" value="ECO:0007669"/>
    <property type="project" value="TreeGrafter"/>
</dbReference>
<comment type="cofactor">
    <cofactor evidence="1">
        <name>Mn(2+)</name>
        <dbReference type="ChEBI" id="CHEBI:29035"/>
    </cofactor>
</comment>
<dbReference type="PANTHER" id="PTHR43749">
    <property type="entry name" value="RNA-SPLICING LIGASE RTCB"/>
    <property type="match status" value="1"/>
</dbReference>
<dbReference type="GO" id="GO:0030145">
    <property type="term" value="F:manganese ion binding"/>
    <property type="evidence" value="ECO:0007669"/>
    <property type="project" value="TreeGrafter"/>
</dbReference>
<dbReference type="Pfam" id="PF01139">
    <property type="entry name" value="RtcB"/>
    <property type="match status" value="1"/>
</dbReference>
<evidence type="ECO:0000313" key="9">
    <source>
        <dbReference type="EMBL" id="DAF56617.1"/>
    </source>
</evidence>
<evidence type="ECO:0000256" key="1">
    <source>
        <dbReference type="ARBA" id="ARBA00001936"/>
    </source>
</evidence>
<evidence type="ECO:0000256" key="2">
    <source>
        <dbReference type="ARBA" id="ARBA00012726"/>
    </source>
</evidence>
<organism evidence="9">
    <name type="scientific">Myoviridae sp. ctWb16</name>
    <dbReference type="NCBI Taxonomy" id="2827690"/>
    <lineage>
        <taxon>Viruses</taxon>
        <taxon>Duplodnaviria</taxon>
        <taxon>Heunggongvirae</taxon>
        <taxon>Uroviricota</taxon>
        <taxon>Caudoviricetes</taxon>
    </lineage>
</organism>
<keyword evidence="7" id="KW-0464">Manganese</keyword>
<name>A0A8S5T031_9CAUD</name>
<evidence type="ECO:0000256" key="7">
    <source>
        <dbReference type="ARBA" id="ARBA00023211"/>
    </source>
</evidence>
<keyword evidence="6" id="KW-0342">GTP-binding</keyword>
<evidence type="ECO:0000256" key="8">
    <source>
        <dbReference type="ARBA" id="ARBA00047746"/>
    </source>
</evidence>
<dbReference type="EMBL" id="BK032721">
    <property type="protein sequence ID" value="DAF56617.1"/>
    <property type="molecule type" value="Genomic_DNA"/>
</dbReference>
<keyword evidence="4" id="KW-0479">Metal-binding</keyword>
<proteinExistence type="predicted"/>
<protein>
    <recommendedName>
        <fullName evidence="2">3'-phosphate/5'-hydroxy nucleic acid ligase</fullName>
        <ecNumber evidence="2">6.5.1.8</ecNumber>
    </recommendedName>
</protein>
<evidence type="ECO:0000256" key="6">
    <source>
        <dbReference type="ARBA" id="ARBA00023134"/>
    </source>
</evidence>
<dbReference type="EC" id="6.5.1.8" evidence="2"/>
<dbReference type="PANTHER" id="PTHR43749:SF2">
    <property type="entry name" value="RNA-SPLICING LIGASE RTCB"/>
    <property type="match status" value="1"/>
</dbReference>
<dbReference type="Gene3D" id="3.90.1860.10">
    <property type="entry name" value="tRNA-splicing ligase RtcB"/>
    <property type="match status" value="1"/>
</dbReference>
<reference evidence="9" key="1">
    <citation type="journal article" date="2021" name="Proc. Natl. Acad. Sci. U.S.A.">
        <title>A Catalog of Tens of Thousands of Viruses from Human Metagenomes Reveals Hidden Associations with Chronic Diseases.</title>
        <authorList>
            <person name="Tisza M.J."/>
            <person name="Buck C.B."/>
        </authorList>
    </citation>
    <scope>NUCLEOTIDE SEQUENCE</scope>
    <source>
        <strain evidence="9">CtWb16</strain>
    </source>
</reference>
<dbReference type="GO" id="GO:0170057">
    <property type="term" value="F:RNA ligase (GTP) activity"/>
    <property type="evidence" value="ECO:0007669"/>
    <property type="project" value="UniProtKB-EC"/>
</dbReference>
<dbReference type="GO" id="GO:0042245">
    <property type="term" value="P:RNA repair"/>
    <property type="evidence" value="ECO:0007669"/>
    <property type="project" value="TreeGrafter"/>
</dbReference>
<keyword evidence="3 9" id="KW-0436">Ligase</keyword>
<dbReference type="GO" id="GO:0005525">
    <property type="term" value="F:GTP binding"/>
    <property type="evidence" value="ECO:0007669"/>
    <property type="project" value="UniProtKB-KW"/>
</dbReference>
<dbReference type="SUPFAM" id="SSF103365">
    <property type="entry name" value="Hypothetical protein PH1602"/>
    <property type="match status" value="1"/>
</dbReference>
<dbReference type="InterPro" id="IPR052915">
    <property type="entry name" value="RtcB-like"/>
</dbReference>
<sequence>MKLEIKGKYNSAVVMTDQIEEECVGQLVTLCSQEIFKDSQIRIMPDCHAGKGCVVGFTASIKDRIIPNLVGVDISCSISTYKLDVKEVDFEQLDNVIRKYVPSGMSIRSTVSKLVTNELKAKIEKVCKEIGDENGYNRHLKSIGTLGGGNHFLEINKDKDGYLWLSVHCGSRNFGKKICDFHQDKAIRIYQERLDAKRAYALSQIPPKERQEWLQNHIEVNKLPPELRYLDGEDLDLYVEHMKVAEEFATVNHKVIVHEICSHMGWNVVDSIFTHHNYIEFLGNREMIIRKGAISAKKGERVIIPLNMKDGSIVGVGKGNDEWNQSAPHGAGRVLSRGKAKSVLSIEEFQDKMVDVWSSCVSESTLDESPMAYKDMNVIIDAIGETVDIVDRIIPIYNFKAQG</sequence>
<dbReference type="InterPro" id="IPR001233">
    <property type="entry name" value="RtcB"/>
</dbReference>
<keyword evidence="5" id="KW-0547">Nucleotide-binding</keyword>
<comment type="catalytic activity">
    <reaction evidence="8">
        <text>a 3'-end 3'-phospho-ribonucleotide-RNA + a 5'-end dephospho-ribonucleoside-RNA + GTP = a ribonucleotidyl-ribonucleotide-RNA + GMP + diphosphate</text>
        <dbReference type="Rhea" id="RHEA:68076"/>
        <dbReference type="Rhea" id="RHEA-COMP:10463"/>
        <dbReference type="Rhea" id="RHEA-COMP:13936"/>
        <dbReference type="Rhea" id="RHEA-COMP:17355"/>
        <dbReference type="ChEBI" id="CHEBI:33019"/>
        <dbReference type="ChEBI" id="CHEBI:37565"/>
        <dbReference type="ChEBI" id="CHEBI:58115"/>
        <dbReference type="ChEBI" id="CHEBI:83062"/>
        <dbReference type="ChEBI" id="CHEBI:138284"/>
        <dbReference type="ChEBI" id="CHEBI:173118"/>
        <dbReference type="EC" id="6.5.1.8"/>
    </reaction>
</comment>
<evidence type="ECO:0000256" key="5">
    <source>
        <dbReference type="ARBA" id="ARBA00022741"/>
    </source>
</evidence>